<protein>
    <submittedName>
        <fullName evidence="1">SprB-like repeat protein</fullName>
    </submittedName>
</protein>
<organism evidence="1 2">
    <name type="scientific">Flavobacterium aquicola</name>
    <dbReference type="NCBI Taxonomy" id="1682742"/>
    <lineage>
        <taxon>Bacteria</taxon>
        <taxon>Pseudomonadati</taxon>
        <taxon>Bacteroidota</taxon>
        <taxon>Flavobacteriia</taxon>
        <taxon>Flavobacteriales</taxon>
        <taxon>Flavobacteriaceae</taxon>
        <taxon>Flavobacterium</taxon>
    </lineage>
</organism>
<evidence type="ECO:0000313" key="2">
    <source>
        <dbReference type="Proteomes" id="UP000257136"/>
    </source>
</evidence>
<dbReference type="EMBL" id="QUNI01000005">
    <property type="protein sequence ID" value="REG98843.1"/>
    <property type="molecule type" value="Genomic_DNA"/>
</dbReference>
<feature type="non-terminal residue" evidence="1">
    <location>
        <position position="1"/>
    </location>
</feature>
<sequence length="1450" mass="149041">KAPYTYSVTKGGLPVSTTALTTGLKAGTYDIVLTDALGCTSASTPITILEPTTGLSASAAAPATTTCNGTTIVTVSAAGGTGAYSYSFNGGAFTGVNTYPVNDNGLSDQVIAYQVRDANGCTTVSQNITVKKLNPPTNLAFTPSGVITCAVTSITVNLASTGGFGTLQYETITPSPIIRAKQVSNSFASLTPGTYYFKVTDANGCSYTESYPINTVTPIAVSGTKINDVFCNGGSTGSGTYNVSGNAIVGNYTFVLTSGIGTLTKSNNTLTLSNVAVGSYTVEVTDTATQCKASTTIIITEPTVALSANVAKVNANCITTTSKVTITATGGTPTYTYAYKQDNITPAAADYIISNTADLDPAVNANWDVWVKDANGCTVKLDVAVVKDLVPTVTASVLNQCGASGSTFQIKAVGAAGVAPYTYTINTGVAPSPADTFTVAAGTYTITVKDANGCTNTTSVTVYDVLDADAIKKKDLTCSLPADAQIDVTITGGKPNFSYKVKFNGGAYGTSTAVVGNTFTTNPSAAGTYQFEITDANGCKKETNVITVNPIVNPVITGITQTQDIKCNGDSTGRIVVTVPTTGEGPYQYSIDGGLYQSSNIFSDLIAGSHTVTVKDSKGCVNLVPYAFSIAQPNPIAFSLGIVNIQCTGAGNSLGSITVKNVSGGTAPFKYFISNNFGSVIVPNPYVAASNEDFTFTIIDFGIYTINVVDANGCSLSKQITMSSPPGDLLIDVTTIAADCTNGGSAKVTVTAPVLGSNYEFGILTSNTVPYASTFYPANSGLYSYIFDHLTSGVTYSFVVHDITTNCYYVNTASSPIAPVSSLKSVVTANNISCKGSMDGSVTFTVSSFDTSTTSIDYQLFASQSNAPISAVLTQTVSSGVSFTKTYPVPGTLPVGRYYIVFTEHGGVNNGCKSASEDFDIKESAVALSINASVAKNENCDNLGIITALAKDGTAPYLYMITSSAFAPSATDPAWNSTSTFTRAAGTYYVHAKDAYNCIQPSAVVNLIKDPIPVIDLSVVNKCVAEGAFGISVARTTAGVGTHSISVDNSTFTSVGAWPHTVTGLNSGSHTIVVKDANGCIDTESIIIDKPLTATPAITALPTCADNDGVITMSGIGGTGTYSYTIVPMPVGVTIVANVISKLPAGTYTVTMRDTAVPANCTTTASVTLTAPTLVTFTTTTTPALCVGQSDGSITVNLSAGNNNPSYTYEITAPIIRAAQSSNVFKGLAPGTYTVKVNSGRGCSTPANVVVAPATPIAAVTTVTNLTCGVGNVPQKAVITITGSGGTGTYQYSLDGINYSSQNVYDTYSAGNVTGYVRDTNSCVASDSKTINALNKPTNLGFTVTVAPTCPLPTATVRLTATGGVLPLQYETLPGSPMVIAKQISRLFSGLISGDYTFQVTDANGCTYQELYTVKAVTPIAIIGTLAGDISCNALNGANNNGSAKFTVTG</sequence>
<dbReference type="InterPro" id="IPR025667">
    <property type="entry name" value="SprB_repeat"/>
</dbReference>
<dbReference type="Gene3D" id="2.60.40.740">
    <property type="match status" value="1"/>
</dbReference>
<evidence type="ECO:0000313" key="1">
    <source>
        <dbReference type="EMBL" id="REG98843.1"/>
    </source>
</evidence>
<keyword evidence="2" id="KW-1185">Reference proteome</keyword>
<gene>
    <name evidence="1" type="ORF">C8P67_1051</name>
</gene>
<dbReference type="Proteomes" id="UP000257136">
    <property type="component" value="Unassembled WGS sequence"/>
</dbReference>
<proteinExistence type="predicted"/>
<name>A0A3E0EMB0_9FLAO</name>
<comment type="caution">
    <text evidence="1">The sequence shown here is derived from an EMBL/GenBank/DDBJ whole genome shotgun (WGS) entry which is preliminary data.</text>
</comment>
<dbReference type="Pfam" id="PF13573">
    <property type="entry name" value="SprB"/>
    <property type="match status" value="4"/>
</dbReference>
<reference evidence="1 2" key="1">
    <citation type="submission" date="2018-08" db="EMBL/GenBank/DDBJ databases">
        <title>Genomic Encyclopedia of Archaeal and Bacterial Type Strains, Phase II (KMG-II): from individual species to whole genera.</title>
        <authorList>
            <person name="Goeker M."/>
        </authorList>
    </citation>
    <scope>NUCLEOTIDE SEQUENCE [LARGE SCALE GENOMIC DNA]</scope>
    <source>
        <strain evidence="1 2">DSM 100880</strain>
    </source>
</reference>
<accession>A0A3E0EMB0</accession>
<feature type="non-terminal residue" evidence="1">
    <location>
        <position position="1450"/>
    </location>
</feature>